<dbReference type="NCBIfam" id="TIGR01727">
    <property type="entry name" value="oligo_HPY"/>
    <property type="match status" value="1"/>
</dbReference>
<evidence type="ECO:0000256" key="4">
    <source>
        <dbReference type="ARBA" id="ARBA00022475"/>
    </source>
</evidence>
<accession>A0A1M5ZVL6</accession>
<keyword evidence="4" id="KW-1003">Cell membrane</keyword>
<dbReference type="FunFam" id="3.40.50.300:FF:000016">
    <property type="entry name" value="Oligopeptide ABC transporter ATP-binding component"/>
    <property type="match status" value="1"/>
</dbReference>
<keyword evidence="7" id="KW-0472">Membrane</keyword>
<dbReference type="InterPro" id="IPR013563">
    <property type="entry name" value="Oligopep_ABC_C"/>
</dbReference>
<dbReference type="InterPro" id="IPR027417">
    <property type="entry name" value="P-loop_NTPase"/>
</dbReference>
<evidence type="ECO:0000256" key="3">
    <source>
        <dbReference type="ARBA" id="ARBA00022448"/>
    </source>
</evidence>
<dbReference type="InterPro" id="IPR017871">
    <property type="entry name" value="ABC_transporter-like_CS"/>
</dbReference>
<protein>
    <submittedName>
        <fullName evidence="9">Oligopeptide transport system ATP-binding protein</fullName>
    </submittedName>
</protein>
<dbReference type="Pfam" id="PF08352">
    <property type="entry name" value="oligo_HPY"/>
    <property type="match status" value="1"/>
</dbReference>
<dbReference type="InterPro" id="IPR003439">
    <property type="entry name" value="ABC_transporter-like_ATP-bd"/>
</dbReference>
<dbReference type="PROSITE" id="PS00211">
    <property type="entry name" value="ABC_TRANSPORTER_1"/>
    <property type="match status" value="1"/>
</dbReference>
<dbReference type="Gene3D" id="3.40.50.300">
    <property type="entry name" value="P-loop containing nucleotide triphosphate hydrolases"/>
    <property type="match status" value="1"/>
</dbReference>
<gene>
    <name evidence="9" type="ORF">SAMN02745229_02717</name>
</gene>
<comment type="subcellular location">
    <subcellularLocation>
        <location evidence="1">Cell membrane</location>
        <topology evidence="1">Peripheral membrane protein</topology>
    </subcellularLocation>
</comment>
<keyword evidence="5" id="KW-0547">Nucleotide-binding</keyword>
<evidence type="ECO:0000313" key="9">
    <source>
        <dbReference type="EMBL" id="SHI27973.1"/>
    </source>
</evidence>
<keyword evidence="6 9" id="KW-0067">ATP-binding</keyword>
<dbReference type="InterPro" id="IPR003593">
    <property type="entry name" value="AAA+_ATPase"/>
</dbReference>
<evidence type="ECO:0000256" key="1">
    <source>
        <dbReference type="ARBA" id="ARBA00004202"/>
    </source>
</evidence>
<keyword evidence="10" id="KW-1185">Reference proteome</keyword>
<evidence type="ECO:0000256" key="6">
    <source>
        <dbReference type="ARBA" id="ARBA00022840"/>
    </source>
</evidence>
<evidence type="ECO:0000256" key="2">
    <source>
        <dbReference type="ARBA" id="ARBA00005417"/>
    </source>
</evidence>
<reference evidence="10" key="1">
    <citation type="submission" date="2016-11" db="EMBL/GenBank/DDBJ databases">
        <authorList>
            <person name="Varghese N."/>
            <person name="Submissions S."/>
        </authorList>
    </citation>
    <scope>NUCLEOTIDE SEQUENCE [LARGE SCALE GENOMIC DNA]</scope>
    <source>
        <strain evidence="10">DSM 3071</strain>
    </source>
</reference>
<dbReference type="GO" id="GO:0015833">
    <property type="term" value="P:peptide transport"/>
    <property type="evidence" value="ECO:0007669"/>
    <property type="project" value="InterPro"/>
</dbReference>
<name>A0A1M5ZVL6_BUTFI</name>
<sequence>MAMSEKLLEISHLTTEFLTPNGIVQAVRDVSYNVAPGEVLGIVGESGSGKSQGMYTLMGLLASNGRVVNGTIKFNGKDISPRYESKKARKEYEKLMRTVRGNEIGMIFQDPMTFLNPILKVGTQLTEGIRIHTKCSKKEARKQAIELLRQVGIPSPEKRLNQYPFEFSGGMRQRIIIAIALACNPKLIIADEPTTALDVTVQAQILELLQKLTKERGSSVIIITHDLGVVATMCDRIAIMYAGQIVEEGTVDEIFYHAKHPYTKGLLNSINNSEKDDDEPLVPIPGTPPDLTSLTGGCAFMNRCPNAMKVCAVQEGPVTRYNGTHFCRCWLENMDESLIKVKPMKTVDVEPVRKIV</sequence>
<evidence type="ECO:0000259" key="8">
    <source>
        <dbReference type="PROSITE" id="PS50893"/>
    </source>
</evidence>
<dbReference type="AlphaFoldDB" id="A0A1M5ZVL6"/>
<proteinExistence type="inferred from homology"/>
<dbReference type="STRING" id="1121131.SAMN02745229_02717"/>
<dbReference type="SMART" id="SM00382">
    <property type="entry name" value="AAA"/>
    <property type="match status" value="1"/>
</dbReference>
<dbReference type="PROSITE" id="PS50893">
    <property type="entry name" value="ABC_TRANSPORTER_2"/>
    <property type="match status" value="1"/>
</dbReference>
<dbReference type="Proteomes" id="UP000184278">
    <property type="component" value="Unassembled WGS sequence"/>
</dbReference>
<evidence type="ECO:0000313" key="10">
    <source>
        <dbReference type="Proteomes" id="UP000184278"/>
    </source>
</evidence>
<dbReference type="GO" id="GO:0005886">
    <property type="term" value="C:plasma membrane"/>
    <property type="evidence" value="ECO:0007669"/>
    <property type="project" value="UniProtKB-SubCell"/>
</dbReference>
<keyword evidence="3" id="KW-0813">Transport</keyword>
<evidence type="ECO:0000256" key="7">
    <source>
        <dbReference type="ARBA" id="ARBA00023136"/>
    </source>
</evidence>
<feature type="domain" description="ABC transporter" evidence="8">
    <location>
        <begin position="8"/>
        <end position="267"/>
    </location>
</feature>
<dbReference type="Pfam" id="PF00005">
    <property type="entry name" value="ABC_tran"/>
    <property type="match status" value="1"/>
</dbReference>
<dbReference type="GO" id="GO:0005524">
    <property type="term" value="F:ATP binding"/>
    <property type="evidence" value="ECO:0007669"/>
    <property type="project" value="UniProtKB-KW"/>
</dbReference>
<dbReference type="EMBL" id="FQXK01000023">
    <property type="protein sequence ID" value="SHI27973.1"/>
    <property type="molecule type" value="Genomic_DNA"/>
</dbReference>
<dbReference type="PANTHER" id="PTHR43297">
    <property type="entry name" value="OLIGOPEPTIDE TRANSPORT ATP-BINDING PROTEIN APPD"/>
    <property type="match status" value="1"/>
</dbReference>
<organism evidence="9 10">
    <name type="scientific">Butyrivibrio fibrisolvens DSM 3071</name>
    <dbReference type="NCBI Taxonomy" id="1121131"/>
    <lineage>
        <taxon>Bacteria</taxon>
        <taxon>Bacillati</taxon>
        <taxon>Bacillota</taxon>
        <taxon>Clostridia</taxon>
        <taxon>Lachnospirales</taxon>
        <taxon>Lachnospiraceae</taxon>
        <taxon>Butyrivibrio</taxon>
    </lineage>
</organism>
<evidence type="ECO:0000256" key="5">
    <source>
        <dbReference type="ARBA" id="ARBA00022741"/>
    </source>
</evidence>
<dbReference type="PANTHER" id="PTHR43297:SF2">
    <property type="entry name" value="DIPEPTIDE TRANSPORT ATP-BINDING PROTEIN DPPD"/>
    <property type="match status" value="1"/>
</dbReference>
<dbReference type="GO" id="GO:0016887">
    <property type="term" value="F:ATP hydrolysis activity"/>
    <property type="evidence" value="ECO:0007669"/>
    <property type="project" value="InterPro"/>
</dbReference>
<dbReference type="InterPro" id="IPR050388">
    <property type="entry name" value="ABC_Ni/Peptide_Import"/>
</dbReference>
<dbReference type="SUPFAM" id="SSF52540">
    <property type="entry name" value="P-loop containing nucleoside triphosphate hydrolases"/>
    <property type="match status" value="1"/>
</dbReference>
<dbReference type="CDD" id="cd03257">
    <property type="entry name" value="ABC_NikE_OppD_transporters"/>
    <property type="match status" value="1"/>
</dbReference>
<comment type="similarity">
    <text evidence="2">Belongs to the ABC transporter superfamily.</text>
</comment>